<feature type="transmembrane region" description="Helical" evidence="9">
    <location>
        <begin position="307"/>
        <end position="327"/>
    </location>
</feature>
<evidence type="ECO:0000256" key="9">
    <source>
        <dbReference type="SAM" id="Phobius"/>
    </source>
</evidence>
<organism evidence="10 11">
    <name type="scientific">Tilletia horrida</name>
    <dbReference type="NCBI Taxonomy" id="155126"/>
    <lineage>
        <taxon>Eukaryota</taxon>
        <taxon>Fungi</taxon>
        <taxon>Dikarya</taxon>
        <taxon>Basidiomycota</taxon>
        <taxon>Ustilaginomycotina</taxon>
        <taxon>Exobasidiomycetes</taxon>
        <taxon>Tilletiales</taxon>
        <taxon>Tilletiaceae</taxon>
        <taxon>Tilletia</taxon>
    </lineage>
</organism>
<evidence type="ECO:0000256" key="7">
    <source>
        <dbReference type="ARBA" id="ARBA00023136"/>
    </source>
</evidence>
<dbReference type="EMBL" id="JAPDMZ010000020">
    <property type="protein sequence ID" value="KAK0556094.1"/>
    <property type="molecule type" value="Genomic_DNA"/>
</dbReference>
<dbReference type="PANTHER" id="PTHR30574:SF1">
    <property type="entry name" value="SULPHUR TRANSPORT DOMAIN-CONTAINING PROTEIN"/>
    <property type="match status" value="1"/>
</dbReference>
<evidence type="ECO:0000256" key="8">
    <source>
        <dbReference type="SAM" id="MobiDB-lite"/>
    </source>
</evidence>
<dbReference type="PANTHER" id="PTHR30574">
    <property type="entry name" value="INNER MEMBRANE PROTEIN YEDE"/>
    <property type="match status" value="1"/>
</dbReference>
<dbReference type="GO" id="GO:0005886">
    <property type="term" value="C:plasma membrane"/>
    <property type="evidence" value="ECO:0007669"/>
    <property type="project" value="UniProtKB-SubCell"/>
</dbReference>
<name>A0AAN6JTV2_9BASI</name>
<dbReference type="Proteomes" id="UP001176517">
    <property type="component" value="Unassembled WGS sequence"/>
</dbReference>
<keyword evidence="6 9" id="KW-1133">Transmembrane helix</keyword>
<dbReference type="InterPro" id="IPR046513">
    <property type="entry name" value="DUF6691"/>
</dbReference>
<evidence type="ECO:0008006" key="12">
    <source>
        <dbReference type="Google" id="ProtNLM"/>
    </source>
</evidence>
<evidence type="ECO:0000256" key="1">
    <source>
        <dbReference type="ARBA" id="ARBA00004429"/>
    </source>
</evidence>
<reference evidence="10" key="1">
    <citation type="journal article" date="2023" name="PhytoFront">
        <title>Draft Genome Resources of Seven Strains of Tilletia horrida, Causal Agent of Kernel Smut of Rice.</title>
        <authorList>
            <person name="Khanal S."/>
            <person name="Antony Babu S."/>
            <person name="Zhou X.G."/>
        </authorList>
    </citation>
    <scope>NUCLEOTIDE SEQUENCE</scope>
    <source>
        <strain evidence="10">TX6</strain>
    </source>
</reference>
<feature type="transmembrane region" description="Helical" evidence="9">
    <location>
        <begin position="392"/>
        <end position="415"/>
    </location>
</feature>
<keyword evidence="5 9" id="KW-0812">Transmembrane</keyword>
<proteinExistence type="predicted"/>
<comment type="subcellular location">
    <subcellularLocation>
        <location evidence="1">Cell inner membrane</location>
        <topology evidence="1">Multi-pass membrane protein</topology>
    </subcellularLocation>
</comment>
<evidence type="ECO:0000256" key="3">
    <source>
        <dbReference type="ARBA" id="ARBA00022475"/>
    </source>
</evidence>
<comment type="caution">
    <text evidence="10">The sequence shown here is derived from an EMBL/GenBank/DDBJ whole genome shotgun (WGS) entry which is preliminary data.</text>
</comment>
<evidence type="ECO:0000313" key="10">
    <source>
        <dbReference type="EMBL" id="KAK0556094.1"/>
    </source>
</evidence>
<protein>
    <recommendedName>
        <fullName evidence="12">Sulphur transport domain-containing protein</fullName>
    </recommendedName>
</protein>
<feature type="transmembrane region" description="Helical" evidence="9">
    <location>
        <begin position="454"/>
        <end position="473"/>
    </location>
</feature>
<feature type="transmembrane region" description="Helical" evidence="9">
    <location>
        <begin position="26"/>
        <end position="49"/>
    </location>
</feature>
<dbReference type="AlphaFoldDB" id="A0AAN6JTV2"/>
<accession>A0AAN6JTV2</accession>
<evidence type="ECO:0000256" key="5">
    <source>
        <dbReference type="ARBA" id="ARBA00022692"/>
    </source>
</evidence>
<keyword evidence="7 9" id="KW-0472">Membrane</keyword>
<feature type="region of interest" description="Disordered" evidence="8">
    <location>
        <begin position="241"/>
        <end position="260"/>
    </location>
</feature>
<sequence length="474" mass="49639">MPVAVGFTPVHSFLGGLILSSSVSALLVQTGTVLGISGFFHSFVASIFIRIPRTLFHQLSSSSSTSHNAATKQQTSDHTAQSTARFFTLGLLSSGLLLAAGRRSFEGKLGIQLFDDALSTSDIVSPISSSPLTTLLLGIFLPGFLVGVGTKLGSGCTSGHFLCGLSRLSPRSIAATATFFSIAVVTNLLQPLAHLLPYHPSSRSAPSTQAPFNPEPLLLLAFQIPAFVYWVISPRVIAGRGPHDDTPEAQAEHKRRHEEAARVTSFSTGVHFGIGLALSGMLRPSKVTGFLNLSPAHFAQGTWDPSLAMVALGGILPASFHYFTYILPKVRAQRGMQQQQQQHQQSAEQHLSTSKSTAAMAVAPSLSAAAPLWRVPVSQWGSLASTRIDTRLIAGAALFGVGWGLSGLCPGPVLVSLGGNTVPPPPTSDAGLQLSQSSPWEKLRDGLLAQPGTAGSLIATALFTASMAIGGLLV</sequence>
<dbReference type="InterPro" id="IPR007272">
    <property type="entry name" value="Sulf_transp_TsuA/YedE"/>
</dbReference>
<keyword evidence="4" id="KW-0997">Cell inner membrane</keyword>
<dbReference type="Pfam" id="PF20398">
    <property type="entry name" value="DUF6691"/>
    <property type="match status" value="2"/>
</dbReference>
<feature type="transmembrane region" description="Helical" evidence="9">
    <location>
        <begin position="263"/>
        <end position="282"/>
    </location>
</feature>
<evidence type="ECO:0000256" key="4">
    <source>
        <dbReference type="ARBA" id="ARBA00022519"/>
    </source>
</evidence>
<keyword evidence="3" id="KW-1003">Cell membrane</keyword>
<keyword evidence="11" id="KW-1185">Reference proteome</keyword>
<evidence type="ECO:0000313" key="11">
    <source>
        <dbReference type="Proteomes" id="UP001176517"/>
    </source>
</evidence>
<keyword evidence="2" id="KW-0813">Transport</keyword>
<gene>
    <name evidence="10" type="ORF">OC846_001424</name>
</gene>
<evidence type="ECO:0000256" key="2">
    <source>
        <dbReference type="ARBA" id="ARBA00022448"/>
    </source>
</evidence>
<evidence type="ECO:0000256" key="6">
    <source>
        <dbReference type="ARBA" id="ARBA00022989"/>
    </source>
</evidence>